<comment type="caution">
    <text evidence="4">The sequence shown here is derived from an EMBL/GenBank/DDBJ whole genome shotgun (WGS) entry which is preliminary data.</text>
</comment>
<dbReference type="Gene3D" id="3.30.70.1060">
    <property type="entry name" value="Dimeric alpha+beta barrel"/>
    <property type="match status" value="1"/>
</dbReference>
<dbReference type="SUPFAM" id="SSF54909">
    <property type="entry name" value="Dimeric alpha+beta barrel"/>
    <property type="match status" value="1"/>
</dbReference>
<dbReference type="RefSeq" id="WP_041880250.1">
    <property type="nucleotide sequence ID" value="NZ_CP157278.1"/>
</dbReference>
<dbReference type="Pfam" id="PF03795">
    <property type="entry name" value="YCII"/>
    <property type="match status" value="1"/>
</dbReference>
<dbReference type="InterPro" id="IPR005545">
    <property type="entry name" value="YCII"/>
</dbReference>
<comment type="similarity">
    <text evidence="1">Belongs to the YciI family.</text>
</comment>
<dbReference type="Proteomes" id="UP000032049">
    <property type="component" value="Unassembled WGS sequence"/>
</dbReference>
<evidence type="ECO:0000256" key="1">
    <source>
        <dbReference type="ARBA" id="ARBA00007689"/>
    </source>
</evidence>
<name>A0A0D0GNJ1_9SPHI</name>
<sequence>MTKFLLTTAACLLSLSIFAQDQTQPKKQIQYLLIIRSKVDAKPAQDKIQTNIKHWQEYMGTLAKEGKIAGGYRPGTEGTTWSGTEKTISNGAYTANNEVVSSILIINAADDKEIREIAAKCPVFELQGSVEIRPIQNTAR</sequence>
<evidence type="ECO:0000259" key="3">
    <source>
        <dbReference type="Pfam" id="PF03795"/>
    </source>
</evidence>
<evidence type="ECO:0000313" key="5">
    <source>
        <dbReference type="Proteomes" id="UP000032049"/>
    </source>
</evidence>
<dbReference type="AlphaFoldDB" id="A0A0D0GNJ1"/>
<evidence type="ECO:0000256" key="2">
    <source>
        <dbReference type="SAM" id="SignalP"/>
    </source>
</evidence>
<protein>
    <recommendedName>
        <fullName evidence="3">YCII-related domain-containing protein</fullName>
    </recommendedName>
</protein>
<keyword evidence="2" id="KW-0732">Signal</keyword>
<feature type="signal peptide" evidence="2">
    <location>
        <begin position="1"/>
        <end position="19"/>
    </location>
</feature>
<evidence type="ECO:0000313" key="4">
    <source>
        <dbReference type="EMBL" id="KIO77735.1"/>
    </source>
</evidence>
<dbReference type="STRING" id="1503925.TH53_07310"/>
<dbReference type="EMBL" id="JXRA01000029">
    <property type="protein sequence ID" value="KIO77735.1"/>
    <property type="molecule type" value="Genomic_DNA"/>
</dbReference>
<organism evidence="4 5">
    <name type="scientific">Pedobacter lusitanus</name>
    <dbReference type="NCBI Taxonomy" id="1503925"/>
    <lineage>
        <taxon>Bacteria</taxon>
        <taxon>Pseudomonadati</taxon>
        <taxon>Bacteroidota</taxon>
        <taxon>Sphingobacteriia</taxon>
        <taxon>Sphingobacteriales</taxon>
        <taxon>Sphingobacteriaceae</taxon>
        <taxon>Pedobacter</taxon>
    </lineage>
</organism>
<reference evidence="4 5" key="1">
    <citation type="submission" date="2015-01" db="EMBL/GenBank/DDBJ databases">
        <title>Draft genome sequence of Pedobacter sp. NL19 isolated from sludge of an effluent treatment pond in an abandoned uranium mine.</title>
        <authorList>
            <person name="Santos T."/>
            <person name="Caetano T."/>
            <person name="Covas C."/>
            <person name="Cruz A."/>
            <person name="Mendo S."/>
        </authorList>
    </citation>
    <scope>NUCLEOTIDE SEQUENCE [LARGE SCALE GENOMIC DNA]</scope>
    <source>
        <strain evidence="4 5">NL19</strain>
    </source>
</reference>
<feature type="chain" id="PRO_5002210821" description="YCII-related domain-containing protein" evidence="2">
    <location>
        <begin position="20"/>
        <end position="140"/>
    </location>
</feature>
<keyword evidence="5" id="KW-1185">Reference proteome</keyword>
<feature type="domain" description="YCII-related" evidence="3">
    <location>
        <begin position="31"/>
        <end position="135"/>
    </location>
</feature>
<dbReference type="InterPro" id="IPR011008">
    <property type="entry name" value="Dimeric_a/b-barrel"/>
</dbReference>
<gene>
    <name evidence="4" type="ORF">TH53_07310</name>
</gene>
<proteinExistence type="inferred from homology"/>
<dbReference type="OrthoDB" id="668782at2"/>
<accession>A0A0D0GNJ1</accession>